<dbReference type="PANTHER" id="PTHR46111:SF2">
    <property type="entry name" value="SAM-DEPENDENT METHYLTRANSFERASE"/>
    <property type="match status" value="1"/>
</dbReference>
<organism evidence="1 2">
    <name type="scientific">Denitromonas halophila</name>
    <dbReference type="NCBI Taxonomy" id="1629404"/>
    <lineage>
        <taxon>Bacteria</taxon>
        <taxon>Pseudomonadati</taxon>
        <taxon>Pseudomonadota</taxon>
        <taxon>Betaproteobacteria</taxon>
        <taxon>Rhodocyclales</taxon>
        <taxon>Zoogloeaceae</taxon>
        <taxon>Denitromonas</taxon>
    </lineage>
</organism>
<dbReference type="CDD" id="cd11649">
    <property type="entry name" value="RsmI_like"/>
    <property type="match status" value="1"/>
</dbReference>
<dbReference type="OrthoDB" id="7061662at2"/>
<keyword evidence="2" id="KW-1185">Reference proteome</keyword>
<keyword evidence="1" id="KW-0489">Methyltransferase</keyword>
<dbReference type="InterPro" id="IPR035996">
    <property type="entry name" value="4pyrrol_Methylase_sf"/>
</dbReference>
<keyword evidence="1" id="KW-0808">Transferase</keyword>
<sequence length="238" mass="25573">MSNAHGKLYLVPASLGDSPWTATLPQDAAAIARALSHFVVENAKTARADLKRLEHPMPLRELDIQPLPETPTPTALRALLAPALHGAHIGLMSEAGVPAVADPGALLVEVAHDLGLQVVPLVGPSSLLLSLMASGLNGQQFAFHGYLPVHDNERAAAIKSLEAESIQKSQTQLFIETPYRNQRMLESLAATCRPNTRLCIARGVTTADEWIQTRSVANWKKQALPELGKVPTVFLLLA</sequence>
<comment type="caution">
    <text evidence="1">The sequence shown here is derived from an EMBL/GenBank/DDBJ whole genome shotgun (WGS) entry which is preliminary data.</text>
</comment>
<dbReference type="AlphaFoldDB" id="A0A557QK75"/>
<dbReference type="InterPro" id="IPR014776">
    <property type="entry name" value="4pyrrole_Mease_sub2"/>
</dbReference>
<dbReference type="InterPro" id="IPR014777">
    <property type="entry name" value="4pyrrole_Mease_sub1"/>
</dbReference>
<protein>
    <submittedName>
        <fullName evidence="1">SAM-dependent methyltransferase</fullName>
    </submittedName>
</protein>
<dbReference type="SUPFAM" id="SSF53790">
    <property type="entry name" value="Tetrapyrrole methylase"/>
    <property type="match status" value="1"/>
</dbReference>
<name>A0A557QK75_9RHOO</name>
<dbReference type="GO" id="GO:0008168">
    <property type="term" value="F:methyltransferase activity"/>
    <property type="evidence" value="ECO:0007669"/>
    <property type="project" value="UniProtKB-KW"/>
</dbReference>
<dbReference type="RefSeq" id="WP_144310541.1">
    <property type="nucleotide sequence ID" value="NZ_VMNK01000015.1"/>
</dbReference>
<dbReference type="EMBL" id="VMNK01000015">
    <property type="protein sequence ID" value="TVO53303.1"/>
    <property type="molecule type" value="Genomic_DNA"/>
</dbReference>
<evidence type="ECO:0000313" key="1">
    <source>
        <dbReference type="EMBL" id="TVO53303.1"/>
    </source>
</evidence>
<dbReference type="InterPro" id="IPR008189">
    <property type="entry name" value="rRNA_ssu_MeTfrase_I"/>
</dbReference>
<dbReference type="Gene3D" id="3.30.950.10">
    <property type="entry name" value="Methyltransferase, Cobalt-precorrin-4 Transmethylase, Domain 2"/>
    <property type="match status" value="1"/>
</dbReference>
<dbReference type="GO" id="GO:0032259">
    <property type="term" value="P:methylation"/>
    <property type="evidence" value="ECO:0007669"/>
    <property type="project" value="UniProtKB-KW"/>
</dbReference>
<dbReference type="Gene3D" id="3.40.1010.10">
    <property type="entry name" value="Cobalt-precorrin-4 Transmethylase, Domain 1"/>
    <property type="match status" value="1"/>
</dbReference>
<dbReference type="PANTHER" id="PTHR46111">
    <property type="entry name" value="RIBOSOMAL RNA SMALL SUBUNIT METHYLTRANSFERASE I"/>
    <property type="match status" value="1"/>
</dbReference>
<gene>
    <name evidence="1" type="ORF">FHP91_16085</name>
</gene>
<proteinExistence type="predicted"/>
<reference evidence="1 2" key="1">
    <citation type="submission" date="2019-07" db="EMBL/GenBank/DDBJ databases">
        <title>The pathways for chlorine oxyanion respiration interact through the shared metabolite chlorate.</title>
        <authorList>
            <person name="Barnum T.P."/>
            <person name="Cheng Y."/>
            <person name="Hill K.A."/>
            <person name="Lucas L.N."/>
            <person name="Carlson H.K."/>
            <person name="Coates J.D."/>
        </authorList>
    </citation>
    <scope>NUCLEOTIDE SEQUENCE [LARGE SCALE GENOMIC DNA]</scope>
    <source>
        <strain evidence="1 2">SFB-3</strain>
    </source>
</reference>
<dbReference type="Proteomes" id="UP000319502">
    <property type="component" value="Unassembled WGS sequence"/>
</dbReference>
<accession>A0A557QK75</accession>
<dbReference type="PIRSF" id="PIRSF005917">
    <property type="entry name" value="MTase_YraL"/>
    <property type="match status" value="1"/>
</dbReference>
<evidence type="ECO:0000313" key="2">
    <source>
        <dbReference type="Proteomes" id="UP000319502"/>
    </source>
</evidence>